<dbReference type="AlphaFoldDB" id="H0QYD2"/>
<dbReference type="PANTHER" id="PTHR30055:SF226">
    <property type="entry name" value="HTH-TYPE TRANSCRIPTIONAL REGULATOR PKSA"/>
    <property type="match status" value="1"/>
</dbReference>
<dbReference type="Pfam" id="PF00440">
    <property type="entry name" value="TetR_N"/>
    <property type="match status" value="1"/>
</dbReference>
<dbReference type="GO" id="GO:0000976">
    <property type="term" value="F:transcription cis-regulatory region binding"/>
    <property type="evidence" value="ECO:0007669"/>
    <property type="project" value="TreeGrafter"/>
</dbReference>
<dbReference type="RefSeq" id="WP_007317170.1">
    <property type="nucleotide sequence ID" value="NZ_BAEH01000040.1"/>
</dbReference>
<dbReference type="Gene3D" id="1.10.357.10">
    <property type="entry name" value="Tetracycline Repressor, domain 2"/>
    <property type="match status" value="1"/>
</dbReference>
<dbReference type="STRING" id="1077974.GOEFS_040_00030"/>
<evidence type="ECO:0000256" key="2">
    <source>
        <dbReference type="PROSITE-ProRule" id="PRU00335"/>
    </source>
</evidence>
<organism evidence="4 5">
    <name type="scientific">Gordonia effusa NBRC 100432</name>
    <dbReference type="NCBI Taxonomy" id="1077974"/>
    <lineage>
        <taxon>Bacteria</taxon>
        <taxon>Bacillati</taxon>
        <taxon>Actinomycetota</taxon>
        <taxon>Actinomycetes</taxon>
        <taxon>Mycobacteriales</taxon>
        <taxon>Gordoniaceae</taxon>
        <taxon>Gordonia</taxon>
    </lineage>
</organism>
<reference evidence="4 5" key="1">
    <citation type="submission" date="2011-12" db="EMBL/GenBank/DDBJ databases">
        <title>Whole genome shotgun sequence of Gordonia effusa NBRC 100432.</title>
        <authorList>
            <person name="Yoshida I."/>
            <person name="Takarada H."/>
            <person name="Hosoyama A."/>
            <person name="Tsuchikane K."/>
            <person name="Katsumata H."/>
            <person name="Yamazaki S."/>
            <person name="Fujita N."/>
        </authorList>
    </citation>
    <scope>NUCLEOTIDE SEQUENCE [LARGE SCALE GENOMIC DNA]</scope>
    <source>
        <strain evidence="4 5">NBRC 100432</strain>
    </source>
</reference>
<dbReference type="InterPro" id="IPR009057">
    <property type="entry name" value="Homeodomain-like_sf"/>
</dbReference>
<dbReference type="EMBL" id="BAEH01000040">
    <property type="protein sequence ID" value="GAB17833.1"/>
    <property type="molecule type" value="Genomic_DNA"/>
</dbReference>
<protein>
    <submittedName>
        <fullName evidence="4">Putative TetR family transcriptional regulator</fullName>
    </submittedName>
</protein>
<dbReference type="PROSITE" id="PS50977">
    <property type="entry name" value="HTH_TETR_2"/>
    <property type="match status" value="1"/>
</dbReference>
<accession>H0QYD2</accession>
<gene>
    <name evidence="4" type="ORF">GOEFS_040_00030</name>
</gene>
<comment type="caution">
    <text evidence="4">The sequence shown here is derived from an EMBL/GenBank/DDBJ whole genome shotgun (WGS) entry which is preliminary data.</text>
</comment>
<feature type="domain" description="HTH tetR-type" evidence="3">
    <location>
        <begin position="7"/>
        <end position="67"/>
    </location>
</feature>
<evidence type="ECO:0000313" key="4">
    <source>
        <dbReference type="EMBL" id="GAB17833.1"/>
    </source>
</evidence>
<dbReference type="OrthoDB" id="5242433at2"/>
<keyword evidence="5" id="KW-1185">Reference proteome</keyword>
<dbReference type="PANTHER" id="PTHR30055">
    <property type="entry name" value="HTH-TYPE TRANSCRIPTIONAL REGULATOR RUTR"/>
    <property type="match status" value="1"/>
</dbReference>
<dbReference type="eggNOG" id="COG3226">
    <property type="taxonomic scope" value="Bacteria"/>
</dbReference>
<dbReference type="SUPFAM" id="SSF46689">
    <property type="entry name" value="Homeodomain-like"/>
    <property type="match status" value="1"/>
</dbReference>
<sequence>MTRMSVEDRRSALVNAAYRVIADLGVEGATTRRICAQAGMPLASFHYAFESRTALLRAVIDTAVPSDLGAVLDAISPATNPQGEGIEHLRSNMYENLNTFYEMLRADPGRMQATISLGIYAHNHPELDDAGKVMYERLYAIAGDGLRVGAARANVEFDVPVSDLAPLLIATTNAITLTYLSTADDKVVRQLITAVINVMIEHAQPL</sequence>
<evidence type="ECO:0000256" key="1">
    <source>
        <dbReference type="ARBA" id="ARBA00023125"/>
    </source>
</evidence>
<keyword evidence="1 2" id="KW-0238">DNA-binding</keyword>
<proteinExistence type="predicted"/>
<dbReference type="GO" id="GO:0003700">
    <property type="term" value="F:DNA-binding transcription factor activity"/>
    <property type="evidence" value="ECO:0007669"/>
    <property type="project" value="TreeGrafter"/>
</dbReference>
<dbReference type="InterPro" id="IPR001647">
    <property type="entry name" value="HTH_TetR"/>
</dbReference>
<dbReference type="InterPro" id="IPR050109">
    <property type="entry name" value="HTH-type_TetR-like_transc_reg"/>
</dbReference>
<feature type="DNA-binding region" description="H-T-H motif" evidence="2">
    <location>
        <begin position="30"/>
        <end position="49"/>
    </location>
</feature>
<evidence type="ECO:0000313" key="5">
    <source>
        <dbReference type="Proteomes" id="UP000035034"/>
    </source>
</evidence>
<evidence type="ECO:0000259" key="3">
    <source>
        <dbReference type="PROSITE" id="PS50977"/>
    </source>
</evidence>
<name>H0QYD2_9ACTN</name>
<dbReference type="Proteomes" id="UP000035034">
    <property type="component" value="Unassembled WGS sequence"/>
</dbReference>